<keyword evidence="1" id="KW-0805">Transcription regulation</keyword>
<dbReference type="PROSITE" id="PS50977">
    <property type="entry name" value="HTH_TETR_2"/>
    <property type="match status" value="1"/>
</dbReference>
<dbReference type="STRING" id="311410.LA5095_04213"/>
<dbReference type="Pfam" id="PF00440">
    <property type="entry name" value="TetR_N"/>
    <property type="match status" value="1"/>
</dbReference>
<protein>
    <submittedName>
        <fullName evidence="6">HTH-type transcriptional repressor BdcR</fullName>
    </submittedName>
</protein>
<dbReference type="PANTHER" id="PTHR47506:SF10">
    <property type="entry name" value="TRANSCRIPTIONAL REGULATORY PROTEIN"/>
    <property type="match status" value="1"/>
</dbReference>
<dbReference type="Proteomes" id="UP000049983">
    <property type="component" value="Unassembled WGS sequence"/>
</dbReference>
<reference evidence="7" key="1">
    <citation type="submission" date="2015-07" db="EMBL/GenBank/DDBJ databases">
        <authorList>
            <person name="Rodrigo-Torres Lidia"/>
            <person name="Arahal R.David."/>
        </authorList>
    </citation>
    <scope>NUCLEOTIDE SEQUENCE [LARGE SCALE GENOMIC DNA]</scope>
    <source>
        <strain evidence="7">CECT 5096</strain>
    </source>
</reference>
<accession>A0A0M7APH4</accession>
<evidence type="ECO:0000256" key="2">
    <source>
        <dbReference type="ARBA" id="ARBA00023125"/>
    </source>
</evidence>
<sequence>MTLGMRFLARAACDLTGELYSHHLFETVSPQIGFEGLAFRTVRSISWCMTKTSAQSPTSKSRPAGPGRPRNFDEATALEQALFVFWKKGYEATSLEDLTKAMGLSRSSFYAAFDSKQALFLRALEHYSRNGLRNLKDVAETSDGNPVEAMMQALSDPQGGSKGCMLVNCITELAPHDAEVAEIGRRHLEKIEEIFAQVLDPGNPDAVRDRARAYSSLAIGTLALRKAGFSADCIADTLKQAQTILTA</sequence>
<dbReference type="InterPro" id="IPR036271">
    <property type="entry name" value="Tet_transcr_reg_TetR-rel_C_sf"/>
</dbReference>
<dbReference type="PANTHER" id="PTHR47506">
    <property type="entry name" value="TRANSCRIPTIONAL REGULATORY PROTEIN"/>
    <property type="match status" value="1"/>
</dbReference>
<dbReference type="SUPFAM" id="SSF48498">
    <property type="entry name" value="Tetracyclin repressor-like, C-terminal domain"/>
    <property type="match status" value="1"/>
</dbReference>
<keyword evidence="7" id="KW-1185">Reference proteome</keyword>
<keyword evidence="2 4" id="KW-0238">DNA-binding</keyword>
<gene>
    <name evidence="6" type="primary">bdcR</name>
    <name evidence="6" type="ORF">LA5096_04490</name>
</gene>
<dbReference type="Gene3D" id="1.10.10.60">
    <property type="entry name" value="Homeodomain-like"/>
    <property type="match status" value="1"/>
</dbReference>
<evidence type="ECO:0000256" key="3">
    <source>
        <dbReference type="ARBA" id="ARBA00023163"/>
    </source>
</evidence>
<evidence type="ECO:0000313" key="6">
    <source>
        <dbReference type="EMBL" id="CTQ75683.1"/>
    </source>
</evidence>
<keyword evidence="3" id="KW-0804">Transcription</keyword>
<evidence type="ECO:0000256" key="1">
    <source>
        <dbReference type="ARBA" id="ARBA00023015"/>
    </source>
</evidence>
<dbReference type="Gene3D" id="1.10.357.10">
    <property type="entry name" value="Tetracycline Repressor, domain 2"/>
    <property type="match status" value="1"/>
</dbReference>
<dbReference type="GO" id="GO:0003677">
    <property type="term" value="F:DNA binding"/>
    <property type="evidence" value="ECO:0007669"/>
    <property type="project" value="UniProtKB-UniRule"/>
</dbReference>
<dbReference type="InterPro" id="IPR001647">
    <property type="entry name" value="HTH_TetR"/>
</dbReference>
<dbReference type="InterPro" id="IPR009057">
    <property type="entry name" value="Homeodomain-like_sf"/>
</dbReference>
<dbReference type="EMBL" id="CXWC01000012">
    <property type="protein sequence ID" value="CTQ75683.1"/>
    <property type="molecule type" value="Genomic_DNA"/>
</dbReference>
<feature type="DNA-binding region" description="H-T-H motif" evidence="4">
    <location>
        <begin position="94"/>
        <end position="113"/>
    </location>
</feature>
<feature type="domain" description="HTH tetR-type" evidence="5">
    <location>
        <begin position="71"/>
        <end position="131"/>
    </location>
</feature>
<dbReference type="SUPFAM" id="SSF46689">
    <property type="entry name" value="Homeodomain-like"/>
    <property type="match status" value="1"/>
</dbReference>
<organism evidence="6 7">
    <name type="scientific">Roseibium album</name>
    <dbReference type="NCBI Taxonomy" id="311410"/>
    <lineage>
        <taxon>Bacteria</taxon>
        <taxon>Pseudomonadati</taxon>
        <taxon>Pseudomonadota</taxon>
        <taxon>Alphaproteobacteria</taxon>
        <taxon>Hyphomicrobiales</taxon>
        <taxon>Stappiaceae</taxon>
        <taxon>Roseibium</taxon>
    </lineage>
</organism>
<dbReference type="AlphaFoldDB" id="A0A0M7APH4"/>
<evidence type="ECO:0000313" key="7">
    <source>
        <dbReference type="Proteomes" id="UP000049983"/>
    </source>
</evidence>
<proteinExistence type="predicted"/>
<name>A0A0M7APH4_9HYPH</name>
<evidence type="ECO:0000259" key="5">
    <source>
        <dbReference type="PROSITE" id="PS50977"/>
    </source>
</evidence>
<evidence type="ECO:0000256" key="4">
    <source>
        <dbReference type="PROSITE-ProRule" id="PRU00335"/>
    </source>
</evidence>